<feature type="transmembrane region" description="Helical" evidence="1">
    <location>
        <begin position="61"/>
        <end position="83"/>
    </location>
</feature>
<dbReference type="InterPro" id="IPR010699">
    <property type="entry name" value="DUF1275"/>
</dbReference>
<evidence type="ECO:0000313" key="3">
    <source>
        <dbReference type="Proteomes" id="UP000314011"/>
    </source>
</evidence>
<keyword evidence="3" id="KW-1185">Reference proteome</keyword>
<dbReference type="EMBL" id="VFFF01000003">
    <property type="protein sequence ID" value="TNY30852.1"/>
    <property type="molecule type" value="Genomic_DNA"/>
</dbReference>
<dbReference type="OrthoDB" id="270162at2"/>
<proteinExistence type="predicted"/>
<dbReference type="AlphaFoldDB" id="A0A5C5GA57"/>
<evidence type="ECO:0000313" key="2">
    <source>
        <dbReference type="EMBL" id="TNY30852.1"/>
    </source>
</evidence>
<dbReference type="Pfam" id="PF06912">
    <property type="entry name" value="DUF1275"/>
    <property type="match status" value="1"/>
</dbReference>
<organism evidence="2 3">
    <name type="scientific">Pelagovum pacificum</name>
    <dbReference type="NCBI Taxonomy" id="2588711"/>
    <lineage>
        <taxon>Bacteria</taxon>
        <taxon>Pseudomonadati</taxon>
        <taxon>Pseudomonadota</taxon>
        <taxon>Alphaproteobacteria</taxon>
        <taxon>Rhodobacterales</taxon>
        <taxon>Paracoccaceae</taxon>
        <taxon>Pelagovum</taxon>
    </lineage>
</organism>
<keyword evidence="1" id="KW-1133">Transmembrane helix</keyword>
<reference evidence="2 3" key="1">
    <citation type="submission" date="2019-06" db="EMBL/GenBank/DDBJ databases">
        <title>Genome of new Rhodobacteraceae sp. SM1903.</title>
        <authorList>
            <person name="Ren X."/>
        </authorList>
    </citation>
    <scope>NUCLEOTIDE SEQUENCE [LARGE SCALE GENOMIC DNA]</scope>
    <source>
        <strain evidence="2 3">SM1903</strain>
    </source>
</reference>
<dbReference type="Proteomes" id="UP000314011">
    <property type="component" value="Unassembled WGS sequence"/>
</dbReference>
<keyword evidence="1" id="KW-0472">Membrane</keyword>
<feature type="transmembrane region" description="Helical" evidence="1">
    <location>
        <begin position="20"/>
        <end position="41"/>
    </location>
</feature>
<dbReference type="PANTHER" id="PTHR37314">
    <property type="entry name" value="SLR0142 PROTEIN"/>
    <property type="match status" value="1"/>
</dbReference>
<sequence length="233" mass="24029">MLIRVGDQRTERIDVTLAGILSFIAGALNAVGFLIAGSFTANMTGNVSAFADELAEGAIRTALSFGGLIVAFIFGAALAAGAIQYGERRKLRSIYAVAILVEGVILLGIGAALLRWSSTGDGPLMLALSFVMGLQNAATTLISQSRVRTTHVSGMATDIGIELVALAGTDEVRSQAVPKLRLHSVTLASFAVGGLVGALLFGIIGFWLFIAAAISLFALAAPQALGARQPDDL</sequence>
<dbReference type="RefSeq" id="WP_140197108.1">
    <property type="nucleotide sequence ID" value="NZ_CP065915.1"/>
</dbReference>
<feature type="transmembrane region" description="Helical" evidence="1">
    <location>
        <begin position="95"/>
        <end position="116"/>
    </location>
</feature>
<name>A0A5C5GA57_9RHOB</name>
<gene>
    <name evidence="2" type="ORF">FHY64_17225</name>
</gene>
<comment type="caution">
    <text evidence="2">The sequence shown here is derived from an EMBL/GenBank/DDBJ whole genome shotgun (WGS) entry which is preliminary data.</text>
</comment>
<feature type="transmembrane region" description="Helical" evidence="1">
    <location>
        <begin position="187"/>
        <end position="220"/>
    </location>
</feature>
<accession>A0A5C5GA57</accession>
<dbReference type="PANTHER" id="PTHR37314:SF4">
    <property type="entry name" value="UPF0700 TRANSMEMBRANE PROTEIN YOAK"/>
    <property type="match status" value="1"/>
</dbReference>
<evidence type="ECO:0000256" key="1">
    <source>
        <dbReference type="SAM" id="Phobius"/>
    </source>
</evidence>
<keyword evidence="1" id="KW-0812">Transmembrane</keyword>
<protein>
    <submittedName>
        <fullName evidence="2">DUF1275 domain-containing protein</fullName>
    </submittedName>
</protein>